<evidence type="ECO:0000256" key="4">
    <source>
        <dbReference type="ARBA" id="ARBA00022753"/>
    </source>
</evidence>
<evidence type="ECO:0000256" key="3">
    <source>
        <dbReference type="ARBA" id="ARBA00022723"/>
    </source>
</evidence>
<dbReference type="PANTHER" id="PTHR23167">
    <property type="entry name" value="CALPONIN HOMOLOGY DOMAIN-CONTAINING PROTEIN DDB_G0272472-RELATED"/>
    <property type="match status" value="1"/>
</dbReference>
<keyword evidence="5 8" id="KW-0862">Zinc</keyword>
<dbReference type="Pfam" id="PF00307">
    <property type="entry name" value="CH"/>
    <property type="match status" value="1"/>
</dbReference>
<evidence type="ECO:0000256" key="10">
    <source>
        <dbReference type="SAM" id="MobiDB-lite"/>
    </source>
</evidence>
<feature type="compositionally biased region" description="Basic and acidic residues" evidence="10">
    <location>
        <begin position="290"/>
        <end position="305"/>
    </location>
</feature>
<dbReference type="InterPro" id="IPR036872">
    <property type="entry name" value="CH_dom_sf"/>
</dbReference>
<evidence type="ECO:0000313" key="14">
    <source>
        <dbReference type="EMBL" id="KAL0111485.1"/>
    </source>
</evidence>
<feature type="region of interest" description="Disordered" evidence="10">
    <location>
        <begin position="1039"/>
        <end position="1068"/>
    </location>
</feature>
<dbReference type="InterPro" id="IPR001781">
    <property type="entry name" value="Znf_LIM"/>
</dbReference>
<dbReference type="GO" id="GO:0046872">
    <property type="term" value="F:metal ion binding"/>
    <property type="evidence" value="ECO:0007669"/>
    <property type="project" value="UniProtKB-KW"/>
</dbReference>
<keyword evidence="3 8" id="KW-0479">Metal-binding</keyword>
<evidence type="ECO:0000259" key="11">
    <source>
        <dbReference type="PROSITE" id="PS50021"/>
    </source>
</evidence>
<evidence type="ECO:0000256" key="2">
    <source>
        <dbReference type="ARBA" id="ARBA00022553"/>
    </source>
</evidence>
<keyword evidence="15" id="KW-1185">Reference proteome</keyword>
<feature type="compositionally biased region" description="Low complexity" evidence="10">
    <location>
        <begin position="708"/>
        <end position="724"/>
    </location>
</feature>
<evidence type="ECO:0000256" key="7">
    <source>
        <dbReference type="ARBA" id="ARBA00023054"/>
    </source>
</evidence>
<proteinExistence type="predicted"/>
<evidence type="ECO:0008006" key="16">
    <source>
        <dbReference type="Google" id="ProtNLM"/>
    </source>
</evidence>
<dbReference type="PROSITE" id="PS50021">
    <property type="entry name" value="CH"/>
    <property type="match status" value="1"/>
</dbReference>
<dbReference type="AlphaFoldDB" id="A0AAW2F8E5"/>
<keyword evidence="7 9" id="KW-0175">Coiled coil</keyword>
<dbReference type="Pfam" id="PF00412">
    <property type="entry name" value="LIM"/>
    <property type="match status" value="1"/>
</dbReference>
<accession>A0AAW2F8E5</accession>
<evidence type="ECO:0000256" key="9">
    <source>
        <dbReference type="SAM" id="Coils"/>
    </source>
</evidence>
<feature type="compositionally biased region" description="Basic and acidic residues" evidence="10">
    <location>
        <begin position="744"/>
        <end position="755"/>
    </location>
</feature>
<dbReference type="Gene3D" id="1.10.418.10">
    <property type="entry name" value="Calponin-like domain"/>
    <property type="match status" value="1"/>
</dbReference>
<evidence type="ECO:0000256" key="5">
    <source>
        <dbReference type="ARBA" id="ARBA00022833"/>
    </source>
</evidence>
<keyword evidence="2" id="KW-0597">Phosphoprotein</keyword>
<dbReference type="SMART" id="SM01203">
    <property type="entry name" value="DUF3585"/>
    <property type="match status" value="1"/>
</dbReference>
<dbReference type="SMART" id="SM00033">
    <property type="entry name" value="CH"/>
    <property type="match status" value="1"/>
</dbReference>
<feature type="region of interest" description="Disordered" evidence="10">
    <location>
        <begin position="289"/>
        <end position="348"/>
    </location>
</feature>
<evidence type="ECO:0000259" key="13">
    <source>
        <dbReference type="PROSITE" id="PS51848"/>
    </source>
</evidence>
<dbReference type="PROSITE" id="PS50023">
    <property type="entry name" value="LIM_DOMAIN_2"/>
    <property type="match status" value="1"/>
</dbReference>
<evidence type="ECO:0000256" key="8">
    <source>
        <dbReference type="PROSITE-ProRule" id="PRU00125"/>
    </source>
</evidence>
<evidence type="ECO:0000256" key="1">
    <source>
        <dbReference type="ARBA" id="ARBA00004177"/>
    </source>
</evidence>
<feature type="compositionally biased region" description="Basic and acidic residues" evidence="10">
    <location>
        <begin position="819"/>
        <end position="828"/>
    </location>
</feature>
<feature type="region of interest" description="Disordered" evidence="10">
    <location>
        <begin position="361"/>
        <end position="395"/>
    </location>
</feature>
<feature type="compositionally biased region" description="Basic and acidic residues" evidence="10">
    <location>
        <begin position="518"/>
        <end position="531"/>
    </location>
</feature>
<dbReference type="PROSITE" id="PS51848">
    <property type="entry name" value="BMERB"/>
    <property type="match status" value="1"/>
</dbReference>
<feature type="compositionally biased region" description="Polar residues" evidence="10">
    <location>
        <begin position="113"/>
        <end position="122"/>
    </location>
</feature>
<dbReference type="Gene3D" id="2.10.110.10">
    <property type="entry name" value="Cysteine Rich Protein"/>
    <property type="match status" value="1"/>
</dbReference>
<evidence type="ECO:0000313" key="15">
    <source>
        <dbReference type="Proteomes" id="UP001430953"/>
    </source>
</evidence>
<protein>
    <recommendedName>
        <fullName evidence="16">MICAL-like protein 1</fullName>
    </recommendedName>
</protein>
<feature type="domain" description="BMERB" evidence="13">
    <location>
        <begin position="866"/>
        <end position="1029"/>
    </location>
</feature>
<sequence length="1095" mass="125243">MGERRGTKALELWCRRITDGYPGVNVQNMTTSWRDGLAFCAMIHHFRPDLIDFNSLNKDDVYRNNELAFRTAEQHLGIPALLDAEDMASCTVPDRLSILTYLSQFYQTFGGSSPSRLATSRTAEADADERIAPVPESPKQKVGSRLGMRRDPCAVCGLPVFLAEKLLVARVPYHRTCFRCARCANQLMPGNYYETEQGQYCCETCPDEEETDGVRHKYVDSDMSGTESEMNEPRPLSDEEKTERKSILENAAVPDLISHTSQMRKSFMTSHLLSEKYDEPVAKDSFASTRDIDSDCREETTESRVDSAFPDVDENEEEEQDEQELEEESHSSVMDSPDMEESNINRYDVHSALNSLDIKSDENQRSTAISFHDIDKKRREENTKESPGRAVKPANPETRLSLVQKRLQMFEAQDEKNRVDNVGQREEINVMTSQGVTMVQGDSWNDLSPDVLSVNEEEHPEKRLEKDLIIKNIQKGKDSIENVGIQQKEGLKVVSNEKSEINFSKDIVQVNNEEQTDESEHLKDDSKARSIERRKENMAKIENEQIDDEQVNEKHYESAMGSSVLTAKGINLSDKDYPDDLNPFKSDEEDNAVEAKPQTVIDSSKNNKVSTNPFDSEDEDVEADMPKPAVRNKLENREVPVTKRVLAAPQINLNPFWSDEEEEHGSDEDKRNRTLPGSIPVPKPRTLKSSEVNASRRTDLNRGSLYASNSSLTSSESTTTPSGTYKKKKPAPQPPVAKELFLSEQHESPILKSREGTLSYHDLSPRTTPRARKTKPAPPPPMPTSTPRNTSTGNAINFDESPIIKLRRDDENWSLWEDQKTNKDEANRNRQSLSSTSCTSSASYTSYADKSVQGKWKRKKGPAPPRPIPHRRKIKVISMKDVKLELDEIELQQQGLERQGVRLEKVIREKCEPVERNGSENDSSLPTYLEELMLELFTLVNEKNELFRRQAELMLLRRQQRLEEEHAEVEYQIRCLMCQPEATKTDSDKQREEALIQRLVEIVERRNEIVECLEMDRRREVEEDRSINEHMGLFAARNKNELLGRDNNSNAGKTKKGKMEKLKEKKLKKVVKKDADKDVDETEVKLKRHNKRRWF</sequence>
<dbReference type="GO" id="GO:0005768">
    <property type="term" value="C:endosome"/>
    <property type="evidence" value="ECO:0007669"/>
    <property type="project" value="UniProtKB-SubCell"/>
</dbReference>
<feature type="compositionally biased region" description="Basic and acidic residues" evidence="10">
    <location>
        <begin position="372"/>
        <end position="387"/>
    </location>
</feature>
<keyword evidence="4" id="KW-0967">Endosome</keyword>
<dbReference type="Pfam" id="PF12130">
    <property type="entry name" value="bMERB_dom"/>
    <property type="match status" value="1"/>
</dbReference>
<dbReference type="SUPFAM" id="SSF47576">
    <property type="entry name" value="Calponin-homology domain, CH-domain"/>
    <property type="match status" value="1"/>
</dbReference>
<comment type="caution">
    <text evidence="14">The sequence shown here is derived from an EMBL/GenBank/DDBJ whole genome shotgun (WGS) entry which is preliminary data.</text>
</comment>
<feature type="region of interest" description="Disordered" evidence="10">
    <location>
        <begin position="113"/>
        <end position="144"/>
    </location>
</feature>
<dbReference type="InterPro" id="IPR001715">
    <property type="entry name" value="CH_dom"/>
</dbReference>
<dbReference type="InterPro" id="IPR022735">
    <property type="entry name" value="bMERB_dom"/>
</dbReference>
<feature type="compositionally biased region" description="Polar residues" evidence="10">
    <location>
        <begin position="600"/>
        <end position="614"/>
    </location>
</feature>
<organism evidence="14 15">
    <name type="scientific">Cardiocondyla obscurior</name>
    <dbReference type="NCBI Taxonomy" id="286306"/>
    <lineage>
        <taxon>Eukaryota</taxon>
        <taxon>Metazoa</taxon>
        <taxon>Ecdysozoa</taxon>
        <taxon>Arthropoda</taxon>
        <taxon>Hexapoda</taxon>
        <taxon>Insecta</taxon>
        <taxon>Pterygota</taxon>
        <taxon>Neoptera</taxon>
        <taxon>Endopterygota</taxon>
        <taxon>Hymenoptera</taxon>
        <taxon>Apocrita</taxon>
        <taxon>Aculeata</taxon>
        <taxon>Formicoidea</taxon>
        <taxon>Formicidae</taxon>
        <taxon>Myrmicinae</taxon>
        <taxon>Cardiocondyla</taxon>
    </lineage>
</organism>
<reference evidence="14 15" key="1">
    <citation type="submission" date="2023-03" db="EMBL/GenBank/DDBJ databases">
        <title>High recombination rates correlate with genetic variation in Cardiocondyla obscurior ants.</title>
        <authorList>
            <person name="Errbii M."/>
        </authorList>
    </citation>
    <scope>NUCLEOTIDE SEQUENCE [LARGE SCALE GENOMIC DNA]</scope>
    <source>
        <strain evidence="14">Alpha-2009</strain>
        <tissue evidence="14">Whole body</tissue>
    </source>
</reference>
<feature type="compositionally biased region" description="Basic and acidic residues" evidence="10">
    <location>
        <begin position="231"/>
        <end position="243"/>
    </location>
</feature>
<feature type="region of interest" description="Disordered" evidence="10">
    <location>
        <begin position="656"/>
        <end position="803"/>
    </location>
</feature>
<dbReference type="PROSITE" id="PS00478">
    <property type="entry name" value="LIM_DOMAIN_1"/>
    <property type="match status" value="1"/>
</dbReference>
<dbReference type="Proteomes" id="UP001430953">
    <property type="component" value="Unassembled WGS sequence"/>
</dbReference>
<comment type="subcellular location">
    <subcellularLocation>
        <location evidence="1">Endosome</location>
    </subcellularLocation>
</comment>
<feature type="region of interest" description="Disordered" evidence="10">
    <location>
        <begin position="576"/>
        <end position="642"/>
    </location>
</feature>
<feature type="region of interest" description="Disordered" evidence="10">
    <location>
        <begin position="510"/>
        <end position="531"/>
    </location>
</feature>
<evidence type="ECO:0000256" key="6">
    <source>
        <dbReference type="ARBA" id="ARBA00023038"/>
    </source>
</evidence>
<feature type="region of interest" description="Disordered" evidence="10">
    <location>
        <begin position="819"/>
        <end position="869"/>
    </location>
</feature>
<dbReference type="FunFam" id="1.10.418.10:FF:000023">
    <property type="entry name" value="EH domain-binding protein 1 isoform X1"/>
    <property type="match status" value="1"/>
</dbReference>
<gene>
    <name evidence="14" type="ORF">PUN28_012992</name>
</gene>
<feature type="coiled-coil region" evidence="9">
    <location>
        <begin position="879"/>
        <end position="906"/>
    </location>
</feature>
<dbReference type="EMBL" id="JADYXP020000013">
    <property type="protein sequence ID" value="KAL0111485.1"/>
    <property type="molecule type" value="Genomic_DNA"/>
</dbReference>
<name>A0AAW2F8E5_9HYME</name>
<keyword evidence="6 8" id="KW-0440">LIM domain</keyword>
<dbReference type="CDD" id="cd09400">
    <property type="entry name" value="LIM_like_1"/>
    <property type="match status" value="1"/>
</dbReference>
<feature type="domain" description="LIM zinc-binding" evidence="12">
    <location>
        <begin position="151"/>
        <end position="212"/>
    </location>
</feature>
<feature type="compositionally biased region" description="Basic and acidic residues" evidence="10">
    <location>
        <begin position="632"/>
        <end position="641"/>
    </location>
</feature>
<evidence type="ECO:0000259" key="12">
    <source>
        <dbReference type="PROSITE" id="PS50023"/>
    </source>
</evidence>
<feature type="domain" description="Calponin-homology (CH)" evidence="11">
    <location>
        <begin position="4"/>
        <end position="110"/>
    </location>
</feature>
<dbReference type="InterPro" id="IPR050540">
    <property type="entry name" value="F-actin_Monoox_Mical"/>
</dbReference>
<feature type="compositionally biased region" description="Low complexity" evidence="10">
    <location>
        <begin position="832"/>
        <end position="846"/>
    </location>
</feature>
<feature type="compositionally biased region" description="Acidic residues" evidence="10">
    <location>
        <begin position="311"/>
        <end position="327"/>
    </location>
</feature>
<dbReference type="SMART" id="SM00132">
    <property type="entry name" value="LIM"/>
    <property type="match status" value="1"/>
</dbReference>
<dbReference type="PANTHER" id="PTHR23167:SF84">
    <property type="entry name" value="ALPHA ACTININ 3-RELATED"/>
    <property type="match status" value="1"/>
</dbReference>
<feature type="region of interest" description="Disordered" evidence="10">
    <location>
        <begin position="221"/>
        <end position="243"/>
    </location>
</feature>